<accession>A0A4Z0RBJ2</accession>
<reference evidence="9 10" key="1">
    <citation type="submission" date="2019-03" db="EMBL/GenBank/DDBJ databases">
        <title>Draft Genome Sequence of Desulfosporosinus fructosivorans Strain 63.6F, Isolated from Marine Sediment in the Baltic Sea.</title>
        <authorList>
            <person name="Hausmann B."/>
            <person name="Vandieken V."/>
            <person name="Pjevac P."/>
            <person name="Schreck K."/>
            <person name="Herbold C.W."/>
            <person name="Loy A."/>
        </authorList>
    </citation>
    <scope>NUCLEOTIDE SEQUENCE [LARGE SCALE GENOMIC DNA]</scope>
    <source>
        <strain evidence="9 10">63.6F</strain>
    </source>
</reference>
<keyword evidence="9" id="KW-0808">Transferase</keyword>
<feature type="transmembrane region" description="Helical" evidence="7">
    <location>
        <begin position="338"/>
        <end position="367"/>
    </location>
</feature>
<protein>
    <submittedName>
        <fullName evidence="9">Acyltransferase</fullName>
    </submittedName>
</protein>
<dbReference type="OrthoDB" id="569695at2"/>
<evidence type="ECO:0000259" key="8">
    <source>
        <dbReference type="Pfam" id="PF01757"/>
    </source>
</evidence>
<feature type="transmembrane region" description="Helical" evidence="7">
    <location>
        <begin position="227"/>
        <end position="250"/>
    </location>
</feature>
<evidence type="ECO:0000256" key="7">
    <source>
        <dbReference type="SAM" id="Phobius"/>
    </source>
</evidence>
<evidence type="ECO:0000313" key="10">
    <source>
        <dbReference type="Proteomes" id="UP000298460"/>
    </source>
</evidence>
<proteinExistence type="inferred from homology"/>
<evidence type="ECO:0000256" key="3">
    <source>
        <dbReference type="ARBA" id="ARBA00022475"/>
    </source>
</evidence>
<feature type="transmembrane region" description="Helical" evidence="7">
    <location>
        <begin position="300"/>
        <end position="318"/>
    </location>
</feature>
<evidence type="ECO:0000313" key="9">
    <source>
        <dbReference type="EMBL" id="TGE39537.1"/>
    </source>
</evidence>
<dbReference type="GO" id="GO:0016413">
    <property type="term" value="F:O-acetyltransferase activity"/>
    <property type="evidence" value="ECO:0007669"/>
    <property type="project" value="TreeGrafter"/>
</dbReference>
<feature type="transmembrane region" description="Helical" evidence="7">
    <location>
        <begin position="167"/>
        <end position="185"/>
    </location>
</feature>
<dbReference type="GO" id="GO:0009246">
    <property type="term" value="P:enterobacterial common antigen biosynthetic process"/>
    <property type="evidence" value="ECO:0007669"/>
    <property type="project" value="TreeGrafter"/>
</dbReference>
<feature type="transmembrane region" description="Helical" evidence="7">
    <location>
        <begin position="58"/>
        <end position="76"/>
    </location>
</feature>
<keyword evidence="10" id="KW-1185">Reference proteome</keyword>
<evidence type="ECO:0000256" key="6">
    <source>
        <dbReference type="ARBA" id="ARBA00023136"/>
    </source>
</evidence>
<gene>
    <name evidence="9" type="ORF">E4K67_00535</name>
</gene>
<keyword evidence="3" id="KW-1003">Cell membrane</keyword>
<evidence type="ECO:0000256" key="2">
    <source>
        <dbReference type="ARBA" id="ARBA00007400"/>
    </source>
</evidence>
<dbReference type="AlphaFoldDB" id="A0A4Z0RBJ2"/>
<feature type="transmembrane region" description="Helical" evidence="7">
    <location>
        <begin position="197"/>
        <end position="215"/>
    </location>
</feature>
<keyword evidence="5 7" id="KW-1133">Transmembrane helix</keyword>
<dbReference type="PANTHER" id="PTHR40074">
    <property type="entry name" value="O-ACETYLTRANSFERASE WECH"/>
    <property type="match status" value="1"/>
</dbReference>
<sequence>MDQKKIVHMAHKTIEEINYLRGFGVLAVIAIHTTGYFTEIKSYSTLVIVNLWTDVFSQFAVPLFILISGVVLARNYRSNFSLTEFYKKRIRSIIPQYLIFSILYTLFNNWAVMQGNPLSANLALLLNNLVHANASYHLWFFSIIIQLYILYPIIIKIYDLCKRIDRAEVMIAMLLIMQILWMVGLHSSSFPFIKLNFMSFLFYFGLGIYIVDYFDSNSNQLTKASKHLTLVYLITSLALTIGASFFIIIGLKTGYDYYSIPAYFFIGSELIYPVLRITTFLLLLNLATSLVEKRSLLAKVIYRIGDYSFGIYLIHIFFNQYAIKILKNNAIDYNNWAFYPIVFVTTVVFSYLVVRLLSYVPYSYYIIGRRNPKSKIRI</sequence>
<feature type="transmembrane region" description="Helical" evidence="7">
    <location>
        <begin position="97"/>
        <end position="116"/>
    </location>
</feature>
<dbReference type="RefSeq" id="WP_135544477.1">
    <property type="nucleotide sequence ID" value="NZ_SPQQ01000001.1"/>
</dbReference>
<evidence type="ECO:0000256" key="1">
    <source>
        <dbReference type="ARBA" id="ARBA00004651"/>
    </source>
</evidence>
<name>A0A4Z0RBJ2_9FIRM</name>
<feature type="domain" description="Acyltransferase 3" evidence="8">
    <location>
        <begin position="15"/>
        <end position="354"/>
    </location>
</feature>
<feature type="transmembrane region" description="Helical" evidence="7">
    <location>
        <begin position="270"/>
        <end position="288"/>
    </location>
</feature>
<dbReference type="Pfam" id="PF01757">
    <property type="entry name" value="Acyl_transf_3"/>
    <property type="match status" value="1"/>
</dbReference>
<comment type="subcellular location">
    <subcellularLocation>
        <location evidence="1">Cell membrane</location>
        <topology evidence="1">Multi-pass membrane protein</topology>
    </subcellularLocation>
</comment>
<evidence type="ECO:0000256" key="4">
    <source>
        <dbReference type="ARBA" id="ARBA00022692"/>
    </source>
</evidence>
<comment type="caution">
    <text evidence="9">The sequence shown here is derived from an EMBL/GenBank/DDBJ whole genome shotgun (WGS) entry which is preliminary data.</text>
</comment>
<dbReference type="PANTHER" id="PTHR40074:SF2">
    <property type="entry name" value="O-ACETYLTRANSFERASE WECH"/>
    <property type="match status" value="1"/>
</dbReference>
<feature type="transmembrane region" description="Helical" evidence="7">
    <location>
        <begin position="136"/>
        <end position="155"/>
    </location>
</feature>
<feature type="transmembrane region" description="Helical" evidence="7">
    <location>
        <begin position="20"/>
        <end position="38"/>
    </location>
</feature>
<dbReference type="InterPro" id="IPR002656">
    <property type="entry name" value="Acyl_transf_3_dom"/>
</dbReference>
<evidence type="ECO:0000256" key="5">
    <source>
        <dbReference type="ARBA" id="ARBA00022989"/>
    </source>
</evidence>
<keyword evidence="9" id="KW-0012">Acyltransferase</keyword>
<dbReference type="Proteomes" id="UP000298460">
    <property type="component" value="Unassembled WGS sequence"/>
</dbReference>
<keyword evidence="6 7" id="KW-0472">Membrane</keyword>
<dbReference type="EMBL" id="SPQQ01000001">
    <property type="protein sequence ID" value="TGE39537.1"/>
    <property type="molecule type" value="Genomic_DNA"/>
</dbReference>
<keyword evidence="4 7" id="KW-0812">Transmembrane</keyword>
<dbReference type="GO" id="GO:0005886">
    <property type="term" value="C:plasma membrane"/>
    <property type="evidence" value="ECO:0007669"/>
    <property type="project" value="UniProtKB-SubCell"/>
</dbReference>
<comment type="similarity">
    <text evidence="2">Belongs to the acyltransferase 3 family.</text>
</comment>
<organism evidence="9 10">
    <name type="scientific">Desulfosporosinus fructosivorans</name>
    <dbReference type="NCBI Taxonomy" id="2018669"/>
    <lineage>
        <taxon>Bacteria</taxon>
        <taxon>Bacillati</taxon>
        <taxon>Bacillota</taxon>
        <taxon>Clostridia</taxon>
        <taxon>Eubacteriales</taxon>
        <taxon>Desulfitobacteriaceae</taxon>
        <taxon>Desulfosporosinus</taxon>
    </lineage>
</organism>